<dbReference type="NCBIfam" id="TIGR02122">
    <property type="entry name" value="TRAP_TAXI"/>
    <property type="match status" value="1"/>
</dbReference>
<keyword evidence="3" id="KW-1185">Reference proteome</keyword>
<evidence type="ECO:0000313" key="3">
    <source>
        <dbReference type="Proteomes" id="UP000547528"/>
    </source>
</evidence>
<dbReference type="Pfam" id="PF16868">
    <property type="entry name" value="NMT1_3"/>
    <property type="match status" value="1"/>
</dbReference>
<dbReference type="AlphaFoldDB" id="A0A7W5TVD0"/>
<proteinExistence type="predicted"/>
<organism evidence="2 3">
    <name type="scientific">Garicola koreensis</name>
    <dbReference type="NCBI Taxonomy" id="1262554"/>
    <lineage>
        <taxon>Bacteria</taxon>
        <taxon>Bacillati</taxon>
        <taxon>Actinomycetota</taxon>
        <taxon>Actinomycetes</taxon>
        <taxon>Micrococcales</taxon>
        <taxon>Micrococcaceae</taxon>
        <taxon>Garicola</taxon>
    </lineage>
</organism>
<dbReference type="PANTHER" id="PTHR42941:SF1">
    <property type="entry name" value="SLL1037 PROTEIN"/>
    <property type="match status" value="1"/>
</dbReference>
<reference evidence="2 3" key="1">
    <citation type="submission" date="2020-08" db="EMBL/GenBank/DDBJ databases">
        <title>Sequencing the genomes of 1000 actinobacteria strains.</title>
        <authorList>
            <person name="Klenk H.-P."/>
        </authorList>
    </citation>
    <scope>NUCLEOTIDE SEQUENCE [LARGE SCALE GENOMIC DNA]</scope>
    <source>
        <strain evidence="2 3">DSM 28238</strain>
    </source>
</reference>
<evidence type="ECO:0000313" key="2">
    <source>
        <dbReference type="EMBL" id="MBB3667949.1"/>
    </source>
</evidence>
<protein>
    <recommendedName>
        <fullName evidence="4">TAXI family TRAP transporter solute-binding subunit</fullName>
    </recommendedName>
</protein>
<name>A0A7W5TVD0_9MICC</name>
<dbReference type="Gene3D" id="3.40.190.10">
    <property type="entry name" value="Periplasmic binding protein-like II"/>
    <property type="match status" value="2"/>
</dbReference>
<keyword evidence="1" id="KW-0812">Transmembrane</keyword>
<comment type="caution">
    <text evidence="2">The sequence shown here is derived from an EMBL/GenBank/DDBJ whole genome shotgun (WGS) entry which is preliminary data.</text>
</comment>
<dbReference type="InterPro" id="IPR011852">
    <property type="entry name" value="TRAP_TAXI"/>
</dbReference>
<sequence>MPQSYAVPVGSTERIRSRRKLTTVIVPLLALVLAAAAVLWASTYRSAPQQEPLTLATGLNGGVYYELGQALEGLTQDSEVPLAAQESAASQVNVEMIVSGEVDAGFSTSDVAALAARGEPPFDRPLPIRAVGRMYDQPLHLVVLADSEYQRLTDLEDTTISAGADGSGTRVAAERVLEVAGLEQGSDLEDVSMDLAESVEALEDGDIAAFFWSGGLPSQAVTELAERTPIRLIDLSEWAGPLAEQGQSFYEDVPVPVDTYPGVPGVRSIGVSSLLIVSTELPDSTVESLTGDLFGSRADLVEVSPVIRQLHERSALNTQPVELHPGALEYYQRAKPAHRSAQRGHRG</sequence>
<dbReference type="PANTHER" id="PTHR42941">
    <property type="entry name" value="SLL1037 PROTEIN"/>
    <property type="match status" value="1"/>
</dbReference>
<dbReference type="SUPFAM" id="SSF53850">
    <property type="entry name" value="Periplasmic binding protein-like II"/>
    <property type="match status" value="1"/>
</dbReference>
<gene>
    <name evidence="2" type="ORF">FHX47_001572</name>
</gene>
<evidence type="ECO:0000256" key="1">
    <source>
        <dbReference type="SAM" id="Phobius"/>
    </source>
</evidence>
<accession>A0A7W5TVD0</accession>
<dbReference type="RefSeq" id="WP_183358363.1">
    <property type="nucleotide sequence ID" value="NZ_BAABKR010000011.1"/>
</dbReference>
<dbReference type="EMBL" id="JACIBT010000005">
    <property type="protein sequence ID" value="MBB3667949.1"/>
    <property type="molecule type" value="Genomic_DNA"/>
</dbReference>
<dbReference type="Proteomes" id="UP000547528">
    <property type="component" value="Unassembled WGS sequence"/>
</dbReference>
<keyword evidence="1" id="KW-0472">Membrane</keyword>
<feature type="transmembrane region" description="Helical" evidence="1">
    <location>
        <begin position="21"/>
        <end position="41"/>
    </location>
</feature>
<keyword evidence="1" id="KW-1133">Transmembrane helix</keyword>
<evidence type="ECO:0008006" key="4">
    <source>
        <dbReference type="Google" id="ProtNLM"/>
    </source>
</evidence>